<comment type="caution">
    <text evidence="2">The sequence shown here is derived from an EMBL/GenBank/DDBJ whole genome shotgun (WGS) entry which is preliminary data.</text>
</comment>
<feature type="domain" description="PilZ" evidence="1">
    <location>
        <begin position="15"/>
        <end position="91"/>
    </location>
</feature>
<evidence type="ECO:0000313" key="3">
    <source>
        <dbReference type="Proteomes" id="UP001160625"/>
    </source>
</evidence>
<accession>A0ABT6MZW3</accession>
<evidence type="ECO:0000313" key="2">
    <source>
        <dbReference type="EMBL" id="MDH7638527.1"/>
    </source>
</evidence>
<gene>
    <name evidence="2" type="ORF">QGN17_07265</name>
</gene>
<dbReference type="Pfam" id="PF07238">
    <property type="entry name" value="PilZ"/>
    <property type="match status" value="1"/>
</dbReference>
<sequence length="111" mass="12417">MQHDPYLEHVSVRFQEARLSARLPAAMIVDEGEPIAASLVNFSRHGFRLHVDGRYDAGETFRLEVSGWPRLVGRVIWNDRGRIGCVFDEPPSGKVFQTMCASATGLDRAAF</sequence>
<dbReference type="InterPro" id="IPR009875">
    <property type="entry name" value="PilZ_domain"/>
</dbReference>
<keyword evidence="3" id="KW-1185">Reference proteome</keyword>
<evidence type="ECO:0000259" key="1">
    <source>
        <dbReference type="Pfam" id="PF07238"/>
    </source>
</evidence>
<protein>
    <submittedName>
        <fullName evidence="2">PilZ domain-containing protein</fullName>
    </submittedName>
</protein>
<name>A0ABT6MZW3_9SPHN</name>
<reference evidence="2" key="1">
    <citation type="submission" date="2023-04" db="EMBL/GenBank/DDBJ databases">
        <title>Sphingomonas sp. MAHUQ-71 isolated from rice field.</title>
        <authorList>
            <person name="Huq M.A."/>
        </authorList>
    </citation>
    <scope>NUCLEOTIDE SEQUENCE</scope>
    <source>
        <strain evidence="2">MAHUQ-71</strain>
    </source>
</reference>
<dbReference type="SUPFAM" id="SSF141371">
    <property type="entry name" value="PilZ domain-like"/>
    <property type="match status" value="1"/>
</dbReference>
<dbReference type="Gene3D" id="2.40.10.220">
    <property type="entry name" value="predicted glycosyltransferase like domains"/>
    <property type="match status" value="1"/>
</dbReference>
<proteinExistence type="predicted"/>
<dbReference type="EMBL" id="JARYGZ010000001">
    <property type="protein sequence ID" value="MDH7638527.1"/>
    <property type="molecule type" value="Genomic_DNA"/>
</dbReference>
<dbReference type="RefSeq" id="WP_281043823.1">
    <property type="nucleotide sequence ID" value="NZ_JARYGZ010000001.1"/>
</dbReference>
<dbReference type="Proteomes" id="UP001160625">
    <property type="component" value="Unassembled WGS sequence"/>
</dbReference>
<organism evidence="2 3">
    <name type="scientific">Sphingomonas oryzagri</name>
    <dbReference type="NCBI Taxonomy" id="3042314"/>
    <lineage>
        <taxon>Bacteria</taxon>
        <taxon>Pseudomonadati</taxon>
        <taxon>Pseudomonadota</taxon>
        <taxon>Alphaproteobacteria</taxon>
        <taxon>Sphingomonadales</taxon>
        <taxon>Sphingomonadaceae</taxon>
        <taxon>Sphingomonas</taxon>
    </lineage>
</organism>